<dbReference type="InterPro" id="IPR011990">
    <property type="entry name" value="TPR-like_helical_dom_sf"/>
</dbReference>
<organism evidence="1 2">
    <name type="scientific">Gossypium barbadense</name>
    <name type="common">Sea Island cotton</name>
    <name type="synonym">Hibiscus barbadensis</name>
    <dbReference type="NCBI Taxonomy" id="3634"/>
    <lineage>
        <taxon>Eukaryota</taxon>
        <taxon>Viridiplantae</taxon>
        <taxon>Streptophyta</taxon>
        <taxon>Embryophyta</taxon>
        <taxon>Tracheophyta</taxon>
        <taxon>Spermatophyta</taxon>
        <taxon>Magnoliopsida</taxon>
        <taxon>eudicotyledons</taxon>
        <taxon>Gunneridae</taxon>
        <taxon>Pentapetalae</taxon>
        <taxon>rosids</taxon>
        <taxon>malvids</taxon>
        <taxon>Malvales</taxon>
        <taxon>Malvaceae</taxon>
        <taxon>Malvoideae</taxon>
        <taxon>Gossypium</taxon>
    </lineage>
</organism>
<sequence>MYLRKAAVSLLRRVRLPSHSISTSVSPPKTSMATATPLPFPLSEKSNFPINLVMEVHGVRLMLILLYGLYYLFKLAELYRIKKAFDKAEPLYLDAIRILEEAFGSEDIRCHVQIHLHRLGFDVEETKAYATSCPAQSRAVLSCPEKVGGGSGVLRGMRTVSKDQKIRNLLWPPLLTAANSGMTELCYKMVQIKGRVLGRGSADYADTMYHLGTVLFLQGRLNDSEVVIQDSIRVLEENGQGESMACIRRLRYLAQGWNSLDTVVAAEGLGLTLQSSGSLKEAQELLERCLDARKTLLPEDHIQIGANMLHIARVVMLNYNQLRGMHVSDAIAELDKAKGLLNNAIRITRKVISKSKTQNKKQGYGVSGETRRDGYAAVIILLQSLNELGLLEINRQELQESGAKLSSTPEVKNAHFECISSYKELATERLIGDSTQVKAEYLSCLKHLSSLLDAKGTTEYRGTTLQELKDGIKRVEDDISQSWRHKS</sequence>
<evidence type="ECO:0008006" key="3">
    <source>
        <dbReference type="Google" id="ProtNLM"/>
    </source>
</evidence>
<name>A0A2P5X233_GOSBA</name>
<protein>
    <recommendedName>
        <fullName evidence="3">MalT-like TPR region domain-containing protein</fullName>
    </recommendedName>
</protein>
<evidence type="ECO:0000313" key="1">
    <source>
        <dbReference type="EMBL" id="PPR97396.1"/>
    </source>
</evidence>
<evidence type="ECO:0000313" key="2">
    <source>
        <dbReference type="Proteomes" id="UP000239757"/>
    </source>
</evidence>
<accession>A0A2P5X233</accession>
<dbReference type="OrthoDB" id="1658288at2759"/>
<dbReference type="EMBL" id="KZ665868">
    <property type="protein sequence ID" value="PPR97396.1"/>
    <property type="molecule type" value="Genomic_DNA"/>
</dbReference>
<dbReference type="Pfam" id="PF13374">
    <property type="entry name" value="TPR_10"/>
    <property type="match status" value="1"/>
</dbReference>
<dbReference type="Proteomes" id="UP000239757">
    <property type="component" value="Unassembled WGS sequence"/>
</dbReference>
<dbReference type="PANTHER" id="PTHR47689">
    <property type="entry name" value="TETRATRICOPEPTIDE REPEAT (TPR)-LIKE SUPERFAMILY PROTEIN"/>
    <property type="match status" value="1"/>
</dbReference>
<dbReference type="PANTHER" id="PTHR47689:SF2">
    <property type="entry name" value="TETRATRICOPEPTIDE REPEAT (TPR)-LIKE SUPERFAMILY PROTEIN"/>
    <property type="match status" value="1"/>
</dbReference>
<dbReference type="Gene3D" id="1.25.40.10">
    <property type="entry name" value="Tetratricopeptide repeat domain"/>
    <property type="match status" value="1"/>
</dbReference>
<dbReference type="SMART" id="SM00028">
    <property type="entry name" value="TPR"/>
    <property type="match status" value="3"/>
</dbReference>
<dbReference type="InterPro" id="IPR019734">
    <property type="entry name" value="TPR_rpt"/>
</dbReference>
<dbReference type="AlphaFoldDB" id="A0A2P5X233"/>
<gene>
    <name evidence="1" type="ORF">GOBAR_AA23260</name>
</gene>
<dbReference type="SUPFAM" id="SSF48452">
    <property type="entry name" value="TPR-like"/>
    <property type="match status" value="1"/>
</dbReference>
<reference evidence="1 2" key="1">
    <citation type="submission" date="2015-01" db="EMBL/GenBank/DDBJ databases">
        <title>Genome of allotetraploid Gossypium barbadense reveals genomic plasticity and fiber elongation in cotton evolution.</title>
        <authorList>
            <person name="Chen X."/>
            <person name="Liu X."/>
            <person name="Zhao B."/>
            <person name="Zheng H."/>
            <person name="Hu Y."/>
            <person name="Lu G."/>
            <person name="Yang C."/>
            <person name="Chen J."/>
            <person name="Shan C."/>
            <person name="Zhang L."/>
            <person name="Zhou Y."/>
            <person name="Wang L."/>
            <person name="Guo W."/>
            <person name="Bai Y."/>
            <person name="Ruan J."/>
            <person name="Shangguan X."/>
            <person name="Mao Y."/>
            <person name="Jiang J."/>
            <person name="Zhu Y."/>
            <person name="Lei J."/>
            <person name="Kang H."/>
            <person name="Chen S."/>
            <person name="He X."/>
            <person name="Wang R."/>
            <person name="Wang Y."/>
            <person name="Chen J."/>
            <person name="Wang L."/>
            <person name="Yu S."/>
            <person name="Wang B."/>
            <person name="Wei J."/>
            <person name="Song S."/>
            <person name="Lu X."/>
            <person name="Gao Z."/>
            <person name="Gu W."/>
            <person name="Deng X."/>
            <person name="Ma D."/>
            <person name="Wang S."/>
            <person name="Liang W."/>
            <person name="Fang L."/>
            <person name="Cai C."/>
            <person name="Zhu X."/>
            <person name="Zhou B."/>
            <person name="Zhang Y."/>
            <person name="Chen Z."/>
            <person name="Xu S."/>
            <person name="Zhu R."/>
            <person name="Wang S."/>
            <person name="Zhang T."/>
            <person name="Zhao G."/>
        </authorList>
    </citation>
    <scope>NUCLEOTIDE SEQUENCE [LARGE SCALE GENOMIC DNA]</scope>
    <source>
        <strain evidence="2">cv. Xinhai21</strain>
        <tissue evidence="1">Leaf</tissue>
    </source>
</reference>
<proteinExistence type="predicted"/>